<evidence type="ECO:0000259" key="7">
    <source>
        <dbReference type="Pfam" id="PF13087"/>
    </source>
</evidence>
<dbReference type="RefSeq" id="WP_191271900.1">
    <property type="nucleotide sequence ID" value="NZ_BMXJ01000005.1"/>
</dbReference>
<evidence type="ECO:0000256" key="2">
    <source>
        <dbReference type="ARBA" id="ARBA00022741"/>
    </source>
</evidence>
<dbReference type="InterPro" id="IPR041677">
    <property type="entry name" value="DNA2/NAM7_AAA_11"/>
</dbReference>
<feature type="domain" description="DNA2/NAM7 helicase helicase" evidence="6">
    <location>
        <begin position="724"/>
        <end position="783"/>
    </location>
</feature>
<dbReference type="PANTHER" id="PTHR43788:SF8">
    <property type="entry name" value="DNA-BINDING PROTEIN SMUBP-2"/>
    <property type="match status" value="1"/>
</dbReference>
<dbReference type="Pfam" id="PF13086">
    <property type="entry name" value="AAA_11"/>
    <property type="match status" value="1"/>
</dbReference>
<comment type="similarity">
    <text evidence="1">Belongs to the DNA2/NAM7 helicase family.</text>
</comment>
<evidence type="ECO:0000313" key="8">
    <source>
        <dbReference type="EMBL" id="MBE1458919.1"/>
    </source>
</evidence>
<reference evidence="8 9" key="1">
    <citation type="submission" date="2020-10" db="EMBL/GenBank/DDBJ databases">
        <title>Sequencing the genomes of 1000 actinobacteria strains.</title>
        <authorList>
            <person name="Klenk H.-P."/>
        </authorList>
    </citation>
    <scope>NUCLEOTIDE SEQUENCE [LARGE SCALE GENOMIC DNA]</scope>
    <source>
        <strain evidence="8 9">DSM 45157</strain>
    </source>
</reference>
<evidence type="ECO:0008006" key="10">
    <source>
        <dbReference type="Google" id="ProtNLM"/>
    </source>
</evidence>
<proteinExistence type="inferred from homology"/>
<dbReference type="Gene3D" id="3.40.50.300">
    <property type="entry name" value="P-loop containing nucleotide triphosphate hydrolases"/>
    <property type="match status" value="2"/>
</dbReference>
<evidence type="ECO:0000259" key="6">
    <source>
        <dbReference type="Pfam" id="PF13086"/>
    </source>
</evidence>
<accession>A0ABR9HIS4</accession>
<dbReference type="InterPro" id="IPR027417">
    <property type="entry name" value="P-loop_NTPase"/>
</dbReference>
<evidence type="ECO:0000256" key="3">
    <source>
        <dbReference type="ARBA" id="ARBA00022801"/>
    </source>
</evidence>
<evidence type="ECO:0000256" key="4">
    <source>
        <dbReference type="ARBA" id="ARBA00022806"/>
    </source>
</evidence>
<dbReference type="InterPro" id="IPR050534">
    <property type="entry name" value="Coronavir_polyprotein_1ab"/>
</dbReference>
<name>A0ABR9HIS4_9ACTN</name>
<organism evidence="8 9">
    <name type="scientific">Nocardiopsis terrae</name>
    <dbReference type="NCBI Taxonomy" id="372655"/>
    <lineage>
        <taxon>Bacteria</taxon>
        <taxon>Bacillati</taxon>
        <taxon>Actinomycetota</taxon>
        <taxon>Actinomycetes</taxon>
        <taxon>Streptosporangiales</taxon>
        <taxon>Nocardiopsidaceae</taxon>
        <taxon>Nocardiopsis</taxon>
    </lineage>
</organism>
<dbReference type="Proteomes" id="UP000598217">
    <property type="component" value="Unassembled WGS sequence"/>
</dbReference>
<gene>
    <name evidence="8" type="ORF">H4W79_003133</name>
</gene>
<evidence type="ECO:0000313" key="9">
    <source>
        <dbReference type="Proteomes" id="UP000598217"/>
    </source>
</evidence>
<dbReference type="SUPFAM" id="SSF52540">
    <property type="entry name" value="P-loop containing nucleoside triphosphate hydrolases"/>
    <property type="match status" value="1"/>
</dbReference>
<sequence>MGKGDKRRAKVIDFWRAVEMFEPTDVPHPTKKGAFKPVIDLREDAPLPWSPDHRYQGTETPRAGQEWRHTVYCGVFPLESVQQLLEERFGRDDEDADDYAPGDAALFAFEVDHLGRALLESDSLSSCGWAVGRTLGVGPDSPEWLDGFEAAQERCRLLFEWLVTEPAPGPARALLSMVSGEGFLELSLGELWDLAEEVLNGIRREDEEDPAAGLFPGLGAEADAPHGRRRRILGAQELEACLTVALRLSGADAFVPSTLRVASRRISEAGGAKEEERQLTVLQQRAAARDECDFPEKPPQPGESVFLNSFISEDLGRVADAVRQGDAGEALRTYLYSESECDAIDRVDLREEGSDLLRRVLPERMPLARWPSKDTHPLALSQQIAVNSIVDMIGDGSGIFSVNGPPGTGKTTLLRDLIAHVVVERAMALSALARPEDAFADSTGWSTEDGSTTVHPFVPSLTGHEIVVASANNGAVENVTREIPAVEAVDEQWRDRADFFAEIGGRVLDRPAWGTMAARLGNMTNRTHFAQYWWQGGYGKRVDGRYVPPPGGMREFLKEAAATKRPKNVKAKRWLKAVEAFTEVIRNAERLRDERAALPRLWHRMRKLQGSTSPKDQAELDRLHEQNQRALARFGDHVPTSALLDDDVKRELSAPWNDPEMARARTEVFLAALRLHQDFIEAVPGKMLRNLQAAEAVLRGRAPGDAPEQAVLSAWQSLFFVVPVVSTTFASFARLFGGLGSESLGWLLVDEAGQATPQQVTGALWRSRRAVMVGDPLQLEPICTLPFTTQQALRRKYEVDEKWLPVWSSVQTLADQVNPLGTELVGADGDEIWVGAPLRVHRRCDDPMFSVSNKVAYQEMMVHGTPPRSPSKLYRSLWIDVPNRDGHSEESWIPAEGMALKRVLKQLEGTGQEMSQVFVVSPFRTVARKALGIAREFGVTDGGTIHRTQGREADVVVFVLGGDPRRPGAKRWAAKKPNLVNVAASRAKRRLYVIGDHASWSRLDHFDVLGSELEPWEITP</sequence>
<feature type="domain" description="DNA2/NAM7 helicase-like C-terminal" evidence="7">
    <location>
        <begin position="869"/>
        <end position="997"/>
    </location>
</feature>
<dbReference type="Pfam" id="PF13087">
    <property type="entry name" value="AAA_12"/>
    <property type="match status" value="1"/>
</dbReference>
<dbReference type="InterPro" id="IPR041679">
    <property type="entry name" value="DNA2/NAM7-like_C"/>
</dbReference>
<keyword evidence="4" id="KW-0347">Helicase</keyword>
<comment type="caution">
    <text evidence="8">The sequence shown here is derived from an EMBL/GenBank/DDBJ whole genome shotgun (WGS) entry which is preliminary data.</text>
</comment>
<dbReference type="EMBL" id="JADBDY010000001">
    <property type="protein sequence ID" value="MBE1458919.1"/>
    <property type="molecule type" value="Genomic_DNA"/>
</dbReference>
<keyword evidence="5" id="KW-0067">ATP-binding</keyword>
<keyword evidence="3" id="KW-0378">Hydrolase</keyword>
<evidence type="ECO:0000256" key="5">
    <source>
        <dbReference type="ARBA" id="ARBA00022840"/>
    </source>
</evidence>
<protein>
    <recommendedName>
        <fullName evidence="10">AAA domain-containing protein</fullName>
    </recommendedName>
</protein>
<keyword evidence="2" id="KW-0547">Nucleotide-binding</keyword>
<evidence type="ECO:0000256" key="1">
    <source>
        <dbReference type="ARBA" id="ARBA00007913"/>
    </source>
</evidence>
<dbReference type="PANTHER" id="PTHR43788">
    <property type="entry name" value="DNA2/NAM7 HELICASE FAMILY MEMBER"/>
    <property type="match status" value="1"/>
</dbReference>
<keyword evidence="9" id="KW-1185">Reference proteome</keyword>